<dbReference type="Gene3D" id="3.30.450.40">
    <property type="match status" value="1"/>
</dbReference>
<dbReference type="InterPro" id="IPR058031">
    <property type="entry name" value="AAA_lid_NorR"/>
</dbReference>
<keyword evidence="1" id="KW-0547">Nucleotide-binding</keyword>
<dbReference type="PROSITE" id="PS50045">
    <property type="entry name" value="SIGMA54_INTERACT_4"/>
    <property type="match status" value="1"/>
</dbReference>
<feature type="domain" description="Sigma-54 factor interaction" evidence="3">
    <location>
        <begin position="329"/>
        <end position="529"/>
    </location>
</feature>
<dbReference type="Gene3D" id="1.10.8.60">
    <property type="match status" value="1"/>
</dbReference>
<dbReference type="PANTHER" id="PTHR32071">
    <property type="entry name" value="TRANSCRIPTIONAL REGULATORY PROTEIN"/>
    <property type="match status" value="1"/>
</dbReference>
<gene>
    <name evidence="4" type="ORF">P4R38_13155</name>
</gene>
<name>A0ABT6C9K4_9MICO</name>
<dbReference type="Pfam" id="PF25601">
    <property type="entry name" value="AAA_lid_14"/>
    <property type="match status" value="1"/>
</dbReference>
<evidence type="ECO:0000313" key="5">
    <source>
        <dbReference type="Proteomes" id="UP001528912"/>
    </source>
</evidence>
<dbReference type="Gene3D" id="1.10.10.60">
    <property type="entry name" value="Homeodomain-like"/>
    <property type="match status" value="1"/>
</dbReference>
<comment type="caution">
    <text evidence="4">The sequence shown here is derived from an EMBL/GenBank/DDBJ whole genome shotgun (WGS) entry which is preliminary data.</text>
</comment>
<dbReference type="Proteomes" id="UP001528912">
    <property type="component" value="Unassembled WGS sequence"/>
</dbReference>
<evidence type="ECO:0000256" key="1">
    <source>
        <dbReference type="ARBA" id="ARBA00022741"/>
    </source>
</evidence>
<keyword evidence="2" id="KW-0067">ATP-binding</keyword>
<evidence type="ECO:0000256" key="2">
    <source>
        <dbReference type="ARBA" id="ARBA00022840"/>
    </source>
</evidence>
<keyword evidence="5" id="KW-1185">Reference proteome</keyword>
<evidence type="ECO:0000259" key="3">
    <source>
        <dbReference type="PROSITE" id="PS50045"/>
    </source>
</evidence>
<dbReference type="InterPro" id="IPR002078">
    <property type="entry name" value="Sigma_54_int"/>
</dbReference>
<evidence type="ECO:0000313" key="4">
    <source>
        <dbReference type="EMBL" id="MDF8265198.1"/>
    </source>
</evidence>
<dbReference type="EMBL" id="JAROAV010000032">
    <property type="protein sequence ID" value="MDF8265198.1"/>
    <property type="molecule type" value="Genomic_DNA"/>
</dbReference>
<dbReference type="InterPro" id="IPR029016">
    <property type="entry name" value="GAF-like_dom_sf"/>
</dbReference>
<dbReference type="InterPro" id="IPR027417">
    <property type="entry name" value="P-loop_NTPase"/>
</dbReference>
<accession>A0ABT6C9K4</accession>
<dbReference type="SUPFAM" id="SSF52540">
    <property type="entry name" value="P-loop containing nucleoside triphosphate hydrolases"/>
    <property type="match status" value="1"/>
</dbReference>
<reference evidence="4 5" key="1">
    <citation type="submission" date="2023-03" db="EMBL/GenBank/DDBJ databases">
        <title>YIM 133296 draft genome.</title>
        <authorList>
            <person name="Xiong L."/>
        </authorList>
    </citation>
    <scope>NUCLEOTIDE SEQUENCE [LARGE SCALE GENOMIC DNA]</scope>
    <source>
        <strain evidence="4 5">YIM 133296</strain>
    </source>
</reference>
<protein>
    <submittedName>
        <fullName evidence="4">Helix-turn-helix domain-containing protein</fullName>
    </submittedName>
</protein>
<dbReference type="Gene3D" id="3.40.50.300">
    <property type="entry name" value="P-loop containing nucleotide triphosphate hydrolases"/>
    <property type="match status" value="1"/>
</dbReference>
<organism evidence="4 5">
    <name type="scientific">Luteipulveratus flavus</name>
    <dbReference type="NCBI Taxonomy" id="3031728"/>
    <lineage>
        <taxon>Bacteria</taxon>
        <taxon>Bacillati</taxon>
        <taxon>Actinomycetota</taxon>
        <taxon>Actinomycetes</taxon>
        <taxon>Micrococcales</taxon>
        <taxon>Dermacoccaceae</taxon>
        <taxon>Luteipulveratus</taxon>
    </lineage>
</organism>
<proteinExistence type="predicted"/>
<dbReference type="RefSeq" id="WP_277192521.1">
    <property type="nucleotide sequence ID" value="NZ_JAROAV010000032.1"/>
</dbReference>
<sequence>MAEHVSDVTGERTAGAVSQARAQFLESGAAPSVRSQIQLSWARSASLGVDPSELHPVRPRDDDRGDEVFDRVGDVLARAATAFEGEPVSIIFAAPSGRVLHWYCADAALRGRLEAVSLVPGVGYGEAHVGTNGIGTALELGRPTLVVGQEHFNERLSMFACAGAPLHHPVTGALLGVVDITCAASLANPLLLGTARAIAVQLQDALAAQLSGRDTALLRDYLATSRDGSEPVLALSDDVLMLNRSAQDLLSPQDRAAVVSRTSQTRVIATAHSFRANLPSGAVADLSYAPTFHHGALVGGVLRLQLDPTQDEPVQASPEPPVRPTLPGVVGVSEAWTDAVGRVRELVAHQRTVLVRGEAGVGKLSLLKAVHFGANGSLHIRVFDCAAVGDVDRWIDRLCDDLEDGCGTIVLQHLERLPAVAVEPLVRLLRQHAPTSSVEGPHWIVATHTVSARPTAIDAVVAPHFDATVTLAPLRERPDDIPVLARSMMQNAGDGEDVRLTPDALAHLARLPWPGNAAHLHEVVRHAARHQRNGLIDVWQLPEECLAVPDRPLSVTESLERDAIVRALREHRGDTAAAARALGLSVALLSRQAQDFGVLSELLEPPPAG</sequence>